<dbReference type="GO" id="GO:0004674">
    <property type="term" value="F:protein serine/threonine kinase activity"/>
    <property type="evidence" value="ECO:0007669"/>
    <property type="project" value="UniProtKB-KW"/>
</dbReference>
<keyword evidence="1" id="KW-0723">Serine/threonine-protein kinase</keyword>
<dbReference type="Gene3D" id="3.30.200.20">
    <property type="entry name" value="Phosphorylase Kinase, domain 1"/>
    <property type="match status" value="1"/>
</dbReference>
<evidence type="ECO:0000256" key="1">
    <source>
        <dbReference type="ARBA" id="ARBA00022527"/>
    </source>
</evidence>
<dbReference type="PANTHER" id="PTHR24351">
    <property type="entry name" value="RIBOSOMAL PROTEIN S6 KINASE"/>
    <property type="match status" value="1"/>
</dbReference>
<comment type="caution">
    <text evidence="11">The sequence shown here is derived from an EMBL/GenBank/DDBJ whole genome shotgun (WGS) entry which is preliminary data.</text>
</comment>
<dbReference type="InterPro" id="IPR000961">
    <property type="entry name" value="AGC-kinase_C"/>
</dbReference>
<dbReference type="Gene3D" id="1.10.510.10">
    <property type="entry name" value="Transferase(Phosphotransferase) domain 1"/>
    <property type="match status" value="1"/>
</dbReference>
<dbReference type="FunFam" id="1.10.510.10:FF:000008">
    <property type="entry name" value="Non-specific serine/threonine protein kinase"/>
    <property type="match status" value="1"/>
</dbReference>
<evidence type="ECO:0000256" key="2">
    <source>
        <dbReference type="ARBA" id="ARBA00022553"/>
    </source>
</evidence>
<dbReference type="InterPro" id="IPR017441">
    <property type="entry name" value="Protein_kinase_ATP_BS"/>
</dbReference>
<keyword evidence="3" id="KW-0808">Transferase</keyword>
<keyword evidence="6 7" id="KW-0067">ATP-binding</keyword>
<dbReference type="InterPro" id="IPR008271">
    <property type="entry name" value="Ser/Thr_kinase_AS"/>
</dbReference>
<evidence type="ECO:0000256" key="3">
    <source>
        <dbReference type="ARBA" id="ARBA00022679"/>
    </source>
</evidence>
<dbReference type="InterPro" id="IPR045270">
    <property type="entry name" value="STKc_AGC"/>
</dbReference>
<dbReference type="PROSITE" id="PS00108">
    <property type="entry name" value="PROTEIN_KINASE_ST"/>
    <property type="match status" value="1"/>
</dbReference>
<evidence type="ECO:0000256" key="7">
    <source>
        <dbReference type="PROSITE-ProRule" id="PRU10141"/>
    </source>
</evidence>
<gene>
    <name evidence="11" type="ORF">INT48_005540</name>
</gene>
<keyword evidence="5" id="KW-0418">Kinase</keyword>
<dbReference type="EMBL" id="JAEPRE010000005">
    <property type="protein sequence ID" value="KAG2237504.1"/>
    <property type="molecule type" value="Genomic_DNA"/>
</dbReference>
<sequence length="771" mass="87333">MIIMPGTFEGQKHISVFETTLSIQQNTLSVFNIIIQTSHSTVSLIRYPFDLVEFHQKIRFHYPKSKVSFPTLTNPSKKKNQDQQNLRYLKRRSFRDLLPFPRRKSNADKIEKYLERCFVHPIISISSILRDFTSVQRDEDALLTSQHTSTTLTPTIRSSKRKPDTIKSVLLSPIIKSGPSSSTSHPPTMPIAPIVPSHSITGFDKPEKTAPVPVSIKDFNLLQVLGKGCMGKVLLVRSKRNQKLYALKSIKKKWVIQQKEVIHTRAERDILVLLRDQPFLVNLHHVFQTPSELFLVLDYYSGGDIATQLSIMSSFSEDRTRFYAAEILYGLGILHQHGIVYRDLKPENVLIGQDGHIVLTDFGLSKIFTLEDTDQDNVPSTQTFCGTAEYLAPEILLGEHYTFVVDFWSLGTLLFEMLAGTTPFWADTHMEMYRRVLEDNLEFPSRFDPVTCSFLTGLLEKEACERLGWGEDGIEEIKAHPYFNSIDWDMVAQRKLKPPHIPSIKNETDLSNFDEMFTTMPAHISQSSSIDPIIEGDPFEDFSYDPDLFYHNDKIPFSNSTNQIPGGSSRMRKRHSAALSFTAAGTSFASGSGQLFEDNRVIKKRQTTSQHQLSHHSLIDLVQSPTISTLGDIIQVEEEEETSSIYSRSSLTFSFGAQVTTATRAGSELSIEDEVSNATMSYYFNNNSRLTQEQCISTQSSPYERPNCPIPGQTRTNHHHHHHHHHISHSNTSTLANSVCSYLTVENNEEITNVVQSNYFPHHQPSSSSSA</sequence>
<evidence type="ECO:0000256" key="4">
    <source>
        <dbReference type="ARBA" id="ARBA00022741"/>
    </source>
</evidence>
<dbReference type="SMART" id="SM00220">
    <property type="entry name" value="S_TKc"/>
    <property type="match status" value="1"/>
</dbReference>
<evidence type="ECO:0000256" key="8">
    <source>
        <dbReference type="SAM" id="MobiDB-lite"/>
    </source>
</evidence>
<evidence type="ECO:0000256" key="5">
    <source>
        <dbReference type="ARBA" id="ARBA00022777"/>
    </source>
</evidence>
<dbReference type="PROSITE" id="PS51285">
    <property type="entry name" value="AGC_KINASE_CTER"/>
    <property type="match status" value="1"/>
</dbReference>
<feature type="domain" description="AGC-kinase C-terminal" evidence="10">
    <location>
        <begin position="484"/>
        <end position="554"/>
    </location>
</feature>
<dbReference type="Pfam" id="PF00433">
    <property type="entry name" value="Pkinase_C"/>
    <property type="match status" value="1"/>
</dbReference>
<evidence type="ECO:0000259" key="9">
    <source>
        <dbReference type="PROSITE" id="PS50011"/>
    </source>
</evidence>
<dbReference type="CDD" id="cd05123">
    <property type="entry name" value="STKc_AGC"/>
    <property type="match status" value="1"/>
</dbReference>
<feature type="binding site" evidence="7">
    <location>
        <position position="252"/>
    </location>
    <ligand>
        <name>ATP</name>
        <dbReference type="ChEBI" id="CHEBI:30616"/>
    </ligand>
</feature>
<dbReference type="InterPro" id="IPR011009">
    <property type="entry name" value="Kinase-like_dom_sf"/>
</dbReference>
<name>A0A8H7W3S8_9FUNG</name>
<feature type="compositionally biased region" description="Basic residues" evidence="8">
    <location>
        <begin position="716"/>
        <end position="728"/>
    </location>
</feature>
<evidence type="ECO:0000313" key="12">
    <source>
        <dbReference type="Proteomes" id="UP000613177"/>
    </source>
</evidence>
<dbReference type="Proteomes" id="UP000613177">
    <property type="component" value="Unassembled WGS sequence"/>
</dbReference>
<evidence type="ECO:0000256" key="6">
    <source>
        <dbReference type="ARBA" id="ARBA00022840"/>
    </source>
</evidence>
<dbReference type="PROSITE" id="PS00107">
    <property type="entry name" value="PROTEIN_KINASE_ATP"/>
    <property type="match status" value="1"/>
</dbReference>
<organism evidence="11 12">
    <name type="scientific">Thamnidium elegans</name>
    <dbReference type="NCBI Taxonomy" id="101142"/>
    <lineage>
        <taxon>Eukaryota</taxon>
        <taxon>Fungi</taxon>
        <taxon>Fungi incertae sedis</taxon>
        <taxon>Mucoromycota</taxon>
        <taxon>Mucoromycotina</taxon>
        <taxon>Mucoromycetes</taxon>
        <taxon>Mucorales</taxon>
        <taxon>Mucorineae</taxon>
        <taxon>Mucoraceae</taxon>
        <taxon>Thamnidium</taxon>
    </lineage>
</organism>
<keyword evidence="12" id="KW-1185">Reference proteome</keyword>
<proteinExistence type="predicted"/>
<dbReference type="AlphaFoldDB" id="A0A8H7W3S8"/>
<dbReference type="CDD" id="cd06093">
    <property type="entry name" value="PX_domain"/>
    <property type="match status" value="1"/>
</dbReference>
<protein>
    <submittedName>
        <fullName evidence="11">Uncharacterized protein</fullName>
    </submittedName>
</protein>
<feature type="region of interest" description="Disordered" evidence="8">
    <location>
        <begin position="699"/>
        <end position="731"/>
    </location>
</feature>
<reference evidence="11" key="1">
    <citation type="submission" date="2021-01" db="EMBL/GenBank/DDBJ databases">
        <title>Metabolic potential, ecology and presence of endohyphal bacteria is reflected in genomic diversity of Mucoromycotina.</title>
        <authorList>
            <person name="Muszewska A."/>
            <person name="Okrasinska A."/>
            <person name="Steczkiewicz K."/>
            <person name="Drgas O."/>
            <person name="Orlowska M."/>
            <person name="Perlinska-Lenart U."/>
            <person name="Aleksandrzak-Piekarczyk T."/>
            <person name="Szatraj K."/>
            <person name="Zielenkiewicz U."/>
            <person name="Pilsyk S."/>
            <person name="Malc E."/>
            <person name="Mieczkowski P."/>
            <person name="Kruszewska J.S."/>
            <person name="Biernat P."/>
            <person name="Pawlowska J."/>
        </authorList>
    </citation>
    <scope>NUCLEOTIDE SEQUENCE</scope>
    <source>
        <strain evidence="11">WA0000018081</strain>
    </source>
</reference>
<dbReference type="Pfam" id="PF00069">
    <property type="entry name" value="Pkinase"/>
    <property type="match status" value="1"/>
</dbReference>
<dbReference type="InterPro" id="IPR017892">
    <property type="entry name" value="Pkinase_C"/>
</dbReference>
<dbReference type="FunFam" id="3.30.200.20:FF:000103">
    <property type="entry name" value="Protein kinase C"/>
    <property type="match status" value="1"/>
</dbReference>
<accession>A0A8H7W3S8</accession>
<dbReference type="InterPro" id="IPR000719">
    <property type="entry name" value="Prot_kinase_dom"/>
</dbReference>
<evidence type="ECO:0000259" key="10">
    <source>
        <dbReference type="PROSITE" id="PS51285"/>
    </source>
</evidence>
<evidence type="ECO:0000313" key="11">
    <source>
        <dbReference type="EMBL" id="KAG2237504.1"/>
    </source>
</evidence>
<dbReference type="SUPFAM" id="SSF56112">
    <property type="entry name" value="Protein kinase-like (PK-like)"/>
    <property type="match status" value="1"/>
</dbReference>
<dbReference type="PROSITE" id="PS50011">
    <property type="entry name" value="PROTEIN_KINASE_DOM"/>
    <property type="match status" value="1"/>
</dbReference>
<dbReference type="GO" id="GO:0005524">
    <property type="term" value="F:ATP binding"/>
    <property type="evidence" value="ECO:0007669"/>
    <property type="project" value="UniProtKB-UniRule"/>
</dbReference>
<dbReference type="SMART" id="SM00133">
    <property type="entry name" value="S_TK_X"/>
    <property type="match status" value="1"/>
</dbReference>
<feature type="domain" description="Protein kinase" evidence="9">
    <location>
        <begin position="219"/>
        <end position="483"/>
    </location>
</feature>
<keyword evidence="2" id="KW-0597">Phosphoprotein</keyword>
<keyword evidence="4 7" id="KW-0547">Nucleotide-binding</keyword>